<feature type="active site" evidence="2">
    <location>
        <position position="135"/>
    </location>
</feature>
<dbReference type="HAMAP" id="MF_00163">
    <property type="entry name" value="Pep_deformylase"/>
    <property type="match status" value="1"/>
</dbReference>
<reference evidence="4 5" key="1">
    <citation type="submission" date="2017-08" db="EMBL/GenBank/DDBJ databases">
        <title>Infants hospitalized years apart are colonized by the same room-sourced microbial strains.</title>
        <authorList>
            <person name="Brooks B."/>
            <person name="Olm M.R."/>
            <person name="Firek B.A."/>
            <person name="Baker R."/>
            <person name="Thomas B.C."/>
            <person name="Morowitz M.J."/>
            <person name="Banfield J.F."/>
        </authorList>
    </citation>
    <scope>NUCLEOTIDE SEQUENCE [LARGE SCALE GENOMIC DNA]</scope>
    <source>
        <strain evidence="4">S2_003_000_R2_14</strain>
    </source>
</reference>
<dbReference type="SUPFAM" id="SSF56420">
    <property type="entry name" value="Peptide deformylase"/>
    <property type="match status" value="1"/>
</dbReference>
<evidence type="ECO:0000313" key="5">
    <source>
        <dbReference type="Proteomes" id="UP000249061"/>
    </source>
</evidence>
<dbReference type="InterPro" id="IPR023635">
    <property type="entry name" value="Peptide_deformylase"/>
</dbReference>
<comment type="catalytic activity">
    <reaction evidence="2">
        <text>N-terminal N-formyl-L-methionyl-[peptide] + H2O = N-terminal L-methionyl-[peptide] + formate</text>
        <dbReference type="Rhea" id="RHEA:24420"/>
        <dbReference type="Rhea" id="RHEA-COMP:10639"/>
        <dbReference type="Rhea" id="RHEA-COMP:10640"/>
        <dbReference type="ChEBI" id="CHEBI:15377"/>
        <dbReference type="ChEBI" id="CHEBI:15740"/>
        <dbReference type="ChEBI" id="CHEBI:49298"/>
        <dbReference type="ChEBI" id="CHEBI:64731"/>
        <dbReference type="EC" id="3.5.1.88"/>
    </reaction>
</comment>
<organism evidence="4 5">
    <name type="scientific">Archangium gephyra</name>
    <dbReference type="NCBI Taxonomy" id="48"/>
    <lineage>
        <taxon>Bacteria</taxon>
        <taxon>Pseudomonadati</taxon>
        <taxon>Myxococcota</taxon>
        <taxon>Myxococcia</taxon>
        <taxon>Myxococcales</taxon>
        <taxon>Cystobacterineae</taxon>
        <taxon>Archangiaceae</taxon>
        <taxon>Archangium</taxon>
    </lineage>
</organism>
<feature type="region of interest" description="Disordered" evidence="3">
    <location>
        <begin position="168"/>
        <end position="188"/>
    </location>
</feature>
<proteinExistence type="inferred from homology"/>
<feature type="binding site" evidence="2">
    <location>
        <position position="138"/>
    </location>
    <ligand>
        <name>Fe cation</name>
        <dbReference type="ChEBI" id="CHEBI:24875"/>
    </ligand>
</feature>
<dbReference type="PANTHER" id="PTHR10458">
    <property type="entry name" value="PEPTIDE DEFORMYLASE"/>
    <property type="match status" value="1"/>
</dbReference>
<dbReference type="Pfam" id="PF01327">
    <property type="entry name" value="Pep_deformylase"/>
    <property type="match status" value="1"/>
</dbReference>
<name>A0A2W5V0H8_9BACT</name>
<dbReference type="GO" id="GO:0046872">
    <property type="term" value="F:metal ion binding"/>
    <property type="evidence" value="ECO:0007669"/>
    <property type="project" value="UniProtKB-KW"/>
</dbReference>
<dbReference type="PIRSF" id="PIRSF004749">
    <property type="entry name" value="Pep_def"/>
    <property type="match status" value="1"/>
</dbReference>
<evidence type="ECO:0000256" key="1">
    <source>
        <dbReference type="ARBA" id="ARBA00010759"/>
    </source>
</evidence>
<evidence type="ECO:0000256" key="3">
    <source>
        <dbReference type="SAM" id="MobiDB-lite"/>
    </source>
</evidence>
<comment type="similarity">
    <text evidence="1 2">Belongs to the polypeptide deformylase family.</text>
</comment>
<comment type="cofactor">
    <cofactor evidence="2">
        <name>Fe(2+)</name>
        <dbReference type="ChEBI" id="CHEBI:29033"/>
    </cofactor>
    <text evidence="2">Binds 1 Fe(2+) ion.</text>
</comment>
<comment type="caution">
    <text evidence="4">The sequence shown here is derived from an EMBL/GenBank/DDBJ whole genome shotgun (WGS) entry which is preliminary data.</text>
</comment>
<dbReference type="Proteomes" id="UP000249061">
    <property type="component" value="Unassembled WGS sequence"/>
</dbReference>
<accession>A0A2W5V0H8</accession>
<dbReference type="PRINTS" id="PR01576">
    <property type="entry name" value="PDEFORMYLASE"/>
</dbReference>
<dbReference type="NCBIfam" id="NF001159">
    <property type="entry name" value="PRK00150.1-3"/>
    <property type="match status" value="1"/>
</dbReference>
<dbReference type="EC" id="3.5.1.88" evidence="2"/>
<feature type="compositionally biased region" description="Basic and acidic residues" evidence="3">
    <location>
        <begin position="169"/>
        <end position="188"/>
    </location>
</feature>
<dbReference type="PANTHER" id="PTHR10458:SF22">
    <property type="entry name" value="PEPTIDE DEFORMYLASE"/>
    <property type="match status" value="1"/>
</dbReference>
<dbReference type="GO" id="GO:0006412">
    <property type="term" value="P:translation"/>
    <property type="evidence" value="ECO:0007669"/>
    <property type="project" value="UniProtKB-UniRule"/>
</dbReference>
<keyword evidence="2" id="KW-0378">Hydrolase</keyword>
<keyword evidence="2" id="KW-0648">Protein biosynthesis</keyword>
<sequence length="188" mass="20777">MVHEILVWPNPVLKQKAQPVAVVDDSVRTLINDMFESMYAADGVGLAAVQIGVLKNVIVLDTTSKQPDLKPVAMVNPEILTLEGKCTYKEGCLSVPGEAEDVERAAKVTVRFLDEQGQEQTLTAEGLLSIAIQHECDHLKGVMFVDHISSMKRELIRKRMKKVQTVMAERAEEDAAPKKKSAARAEIR</sequence>
<dbReference type="AlphaFoldDB" id="A0A2W5V0H8"/>
<keyword evidence="2" id="KW-0479">Metal-binding</keyword>
<gene>
    <name evidence="2 4" type="primary">def</name>
    <name evidence="4" type="ORF">DI536_23310</name>
</gene>
<dbReference type="GO" id="GO:0042586">
    <property type="term" value="F:peptide deformylase activity"/>
    <property type="evidence" value="ECO:0007669"/>
    <property type="project" value="UniProtKB-UniRule"/>
</dbReference>
<comment type="function">
    <text evidence="2">Removes the formyl group from the N-terminal Met of newly synthesized proteins. Requires at least a dipeptide for an efficient rate of reaction. N-terminal L-methionine is a prerequisite for activity but the enzyme has broad specificity at other positions.</text>
</comment>
<dbReference type="EMBL" id="QFQP01000022">
    <property type="protein sequence ID" value="PZR09164.1"/>
    <property type="molecule type" value="Genomic_DNA"/>
</dbReference>
<feature type="binding site" evidence="2">
    <location>
        <position position="134"/>
    </location>
    <ligand>
        <name>Fe cation</name>
        <dbReference type="ChEBI" id="CHEBI:24875"/>
    </ligand>
</feature>
<dbReference type="NCBIfam" id="TIGR00079">
    <property type="entry name" value="pept_deformyl"/>
    <property type="match status" value="1"/>
</dbReference>
<feature type="binding site" evidence="2">
    <location>
        <position position="92"/>
    </location>
    <ligand>
        <name>Fe cation</name>
        <dbReference type="ChEBI" id="CHEBI:24875"/>
    </ligand>
</feature>
<protein>
    <recommendedName>
        <fullName evidence="2">Peptide deformylase</fullName>
        <shortName evidence="2">PDF</shortName>
        <ecNumber evidence="2">3.5.1.88</ecNumber>
    </recommendedName>
    <alternativeName>
        <fullName evidence="2">Polypeptide deformylase</fullName>
    </alternativeName>
</protein>
<keyword evidence="2" id="KW-0408">Iron</keyword>
<evidence type="ECO:0000256" key="2">
    <source>
        <dbReference type="HAMAP-Rule" id="MF_00163"/>
    </source>
</evidence>
<dbReference type="CDD" id="cd00487">
    <property type="entry name" value="Pep_deformylase"/>
    <property type="match status" value="1"/>
</dbReference>
<dbReference type="Gene3D" id="3.90.45.10">
    <property type="entry name" value="Peptide deformylase"/>
    <property type="match status" value="1"/>
</dbReference>
<dbReference type="InterPro" id="IPR036821">
    <property type="entry name" value="Peptide_deformylase_sf"/>
</dbReference>
<evidence type="ECO:0000313" key="4">
    <source>
        <dbReference type="EMBL" id="PZR09164.1"/>
    </source>
</evidence>